<accession>A0A0F9P5F7</accession>
<gene>
    <name evidence="1" type="ORF">LCGC14_1179920</name>
</gene>
<dbReference type="EMBL" id="LAZR01005904">
    <property type="protein sequence ID" value="KKM96260.1"/>
    <property type="molecule type" value="Genomic_DNA"/>
</dbReference>
<name>A0A0F9P5F7_9ZZZZ</name>
<evidence type="ECO:0000313" key="1">
    <source>
        <dbReference type="EMBL" id="KKM96260.1"/>
    </source>
</evidence>
<comment type="caution">
    <text evidence="1">The sequence shown here is derived from an EMBL/GenBank/DDBJ whole genome shotgun (WGS) entry which is preliminary data.</text>
</comment>
<protein>
    <submittedName>
        <fullName evidence="1">Uncharacterized protein</fullName>
    </submittedName>
</protein>
<reference evidence="1" key="1">
    <citation type="journal article" date="2015" name="Nature">
        <title>Complex archaea that bridge the gap between prokaryotes and eukaryotes.</title>
        <authorList>
            <person name="Spang A."/>
            <person name="Saw J.H."/>
            <person name="Jorgensen S.L."/>
            <person name="Zaremba-Niedzwiedzka K."/>
            <person name="Martijn J."/>
            <person name="Lind A.E."/>
            <person name="van Eijk R."/>
            <person name="Schleper C."/>
            <person name="Guy L."/>
            <person name="Ettema T.J."/>
        </authorList>
    </citation>
    <scope>NUCLEOTIDE SEQUENCE</scope>
</reference>
<organism evidence="1">
    <name type="scientific">marine sediment metagenome</name>
    <dbReference type="NCBI Taxonomy" id="412755"/>
    <lineage>
        <taxon>unclassified sequences</taxon>
        <taxon>metagenomes</taxon>
        <taxon>ecological metagenomes</taxon>
    </lineage>
</organism>
<sequence length="254" mass="28684">MSTAAPAIPGIINVNYVAMSILNRLRDLSMRHYAFIAQLIIEGYSELALWHLDTIEVVYLRMSSAKVVDLPTDYVNYVKIGIPVNGKLKVLTHKENILLPRTFADGAEVGNADDDNAGAGAIFFVDHFRSGQFVAGLYGLSGGIDDAYYRIDREKRQIVFSGSIPRSEVVLEYVSSGIKLSGQTNIPRETVPALQAYVFWKMIDLDMKYPANEKERRKQNYLEEVAALDYFQSAFTADEYKRHVWKSTTQTIKR</sequence>
<proteinExistence type="predicted"/>
<dbReference type="AlphaFoldDB" id="A0A0F9P5F7"/>